<organism evidence="1 2">
    <name type="scientific">Robbsia betulipollinis</name>
    <dbReference type="NCBI Taxonomy" id="2981849"/>
    <lineage>
        <taxon>Bacteria</taxon>
        <taxon>Pseudomonadati</taxon>
        <taxon>Pseudomonadota</taxon>
        <taxon>Betaproteobacteria</taxon>
        <taxon>Burkholderiales</taxon>
        <taxon>Burkholderiaceae</taxon>
        <taxon>Robbsia</taxon>
    </lineage>
</organism>
<keyword evidence="2" id="KW-1185">Reference proteome</keyword>
<evidence type="ECO:0000313" key="2">
    <source>
        <dbReference type="Proteomes" id="UP001082899"/>
    </source>
</evidence>
<reference evidence="1" key="1">
    <citation type="submission" date="2022-11" db="EMBL/GenBank/DDBJ databases">
        <title>Robbsia betulipollinis sp. nov., isolated from pollen of birch (Betula pendula).</title>
        <authorList>
            <person name="Shi H."/>
            <person name="Ambika Manirajan B."/>
            <person name="Ratering S."/>
            <person name="Geissler-Plaum R."/>
            <person name="Schnell S."/>
        </authorList>
    </citation>
    <scope>NUCLEOTIDE SEQUENCE</scope>
    <source>
        <strain evidence="1">Bb-Pol-6</strain>
    </source>
</reference>
<dbReference type="InterPro" id="IPR006311">
    <property type="entry name" value="TAT_signal"/>
</dbReference>
<dbReference type="PROSITE" id="PS51318">
    <property type="entry name" value="TAT"/>
    <property type="match status" value="1"/>
</dbReference>
<comment type="caution">
    <text evidence="1">The sequence shown here is derived from an EMBL/GenBank/DDBJ whole genome shotgun (WGS) entry which is preliminary data.</text>
</comment>
<evidence type="ECO:0000313" key="1">
    <source>
        <dbReference type="EMBL" id="MCY0386111.1"/>
    </source>
</evidence>
<dbReference type="EMBL" id="JAPMXC010000001">
    <property type="protein sequence ID" value="MCY0386111.1"/>
    <property type="molecule type" value="Genomic_DNA"/>
</dbReference>
<dbReference type="InterPro" id="IPR027056">
    <property type="entry name" value="Gluconate_2DH_su3"/>
</dbReference>
<dbReference type="RefSeq" id="WP_267845365.1">
    <property type="nucleotide sequence ID" value="NZ_JAPMXC010000001.1"/>
</dbReference>
<proteinExistence type="predicted"/>
<dbReference type="Proteomes" id="UP001082899">
    <property type="component" value="Unassembled WGS sequence"/>
</dbReference>
<gene>
    <name evidence="1" type="ORF">OVY01_02385</name>
</gene>
<accession>A0ABT3ZHW1</accession>
<sequence>MPSSNDSGRRRFLKGSLTIAPLAAGGLSAGLLNAQETPPRDDLAKSAPAIANQPTVEHYQPTFFTPDEWAFLNAAVDRMIPKDDVGPGGVEQGVPQYIDRQMQTPYADGSRWYLQGPFFDVAPEFGYQMKLTPKQQYRLGIRAINDYCRAHYDGKTFVQLDAAQQTDLLKQIEAGKAKSPDFKMGTFFNGFLLVNVMEGYFCDPMYGGNKDMASWKMIGYPGVRADYLEWVPESKPYPYQPISMYGKRG</sequence>
<name>A0ABT3ZHW1_9BURK</name>
<protein>
    <submittedName>
        <fullName evidence="1">Gluconate 2-dehydrogenase subunit 3 family protein</fullName>
    </submittedName>
</protein>
<dbReference type="Pfam" id="PF13618">
    <property type="entry name" value="Gluconate_2-dh3"/>
    <property type="match status" value="1"/>
</dbReference>